<protein>
    <recommendedName>
        <fullName evidence="3">3-keto-steroid reductase</fullName>
    </recommendedName>
</protein>
<keyword evidence="2" id="KW-1185">Reference proteome</keyword>
<organism evidence="1">
    <name type="scientific">Fonticula alba</name>
    <name type="common">Slime mold</name>
    <dbReference type="NCBI Taxonomy" id="691883"/>
    <lineage>
        <taxon>Eukaryota</taxon>
        <taxon>Rotosphaerida</taxon>
        <taxon>Fonticulaceae</taxon>
        <taxon>Fonticula</taxon>
    </lineage>
</organism>
<dbReference type="eggNOG" id="KOG1478">
    <property type="taxonomic scope" value="Eukaryota"/>
</dbReference>
<dbReference type="InterPro" id="IPR052834">
    <property type="entry name" value="3KSR/17beta-HSD"/>
</dbReference>
<dbReference type="RefSeq" id="XP_009497695.1">
    <property type="nucleotide sequence ID" value="XM_009499420.1"/>
</dbReference>
<sequence length="392" mass="42291">MSSPPVYIVTGSNSGVGLALVHRLVRELPLRTKQKPVIVMACRSRDRASAARDEVIAQNPDAQVEIGIVDVSSPASVFTFCKWFLSHYNRLDGLFANAGIFPNTGIAYGVLPRALLRGIPYLMMSGGEDLVIQPVGRVTKDGLGEVFAANVFGHFIMVQEFAHLLQANNGRVVWTSSSTGMADKFSWSDPQCIKGNAPYQSSKYGEALLSVALNERLARSYGAPGVGTVRSICAMPGFVHSPMVSVFMPSWLWQVAIIFMVLARFISPVANITPAHGCEAHVYSALAPIGDFTADDEELISCTAFSPDSHRHLLTGAGGRGYVDRSRVHVARPAGVSTGSGLVPAQDRVVLTKEAQNYFRYLVDLADDFRQKNGLTPIGDSTIPQPANAIEL</sequence>
<dbReference type="EMBL" id="KB932212">
    <property type="protein sequence ID" value="KCV67875.1"/>
    <property type="molecule type" value="Genomic_DNA"/>
</dbReference>
<evidence type="ECO:0000313" key="2">
    <source>
        <dbReference type="Proteomes" id="UP000030693"/>
    </source>
</evidence>
<reference evidence="1" key="1">
    <citation type="submission" date="2013-04" db="EMBL/GenBank/DDBJ databases">
        <title>The Genome Sequence of Fonticula alba ATCC 38817.</title>
        <authorList>
            <consortium name="The Broad Institute Genomics Platform"/>
            <person name="Russ C."/>
            <person name="Cuomo C."/>
            <person name="Burger G."/>
            <person name="Gray M.W."/>
            <person name="Holland P.W.H."/>
            <person name="King N."/>
            <person name="Lang F.B.F."/>
            <person name="Roger A.J."/>
            <person name="Ruiz-Trillo I."/>
            <person name="Brown M."/>
            <person name="Walker B."/>
            <person name="Young S."/>
            <person name="Zeng Q."/>
            <person name="Gargeya S."/>
            <person name="Fitzgerald M."/>
            <person name="Haas B."/>
            <person name="Abouelleil A."/>
            <person name="Allen A.W."/>
            <person name="Alvarado L."/>
            <person name="Arachchi H.M."/>
            <person name="Berlin A.M."/>
            <person name="Chapman S.B."/>
            <person name="Gainer-Dewar J."/>
            <person name="Goldberg J."/>
            <person name="Griggs A."/>
            <person name="Gujja S."/>
            <person name="Hansen M."/>
            <person name="Howarth C."/>
            <person name="Imamovic A."/>
            <person name="Ireland A."/>
            <person name="Larimer J."/>
            <person name="McCowan C."/>
            <person name="Murphy C."/>
            <person name="Pearson M."/>
            <person name="Poon T.W."/>
            <person name="Priest M."/>
            <person name="Roberts A."/>
            <person name="Saif S."/>
            <person name="Shea T."/>
            <person name="Sisk P."/>
            <person name="Sykes S."/>
            <person name="Wortman J."/>
            <person name="Nusbaum C."/>
            <person name="Birren B."/>
        </authorList>
    </citation>
    <scope>NUCLEOTIDE SEQUENCE [LARGE SCALE GENOMIC DNA]</scope>
    <source>
        <strain evidence="1">ATCC 38817</strain>
    </source>
</reference>
<evidence type="ECO:0008006" key="3">
    <source>
        <dbReference type="Google" id="ProtNLM"/>
    </source>
</evidence>
<dbReference type="PANTHER" id="PTHR44442:SF1">
    <property type="entry name" value="3-KETO-STEROID REDUCTASE_17-BETA-HYDROXYSTEROID DEHYDROGENASE 7"/>
    <property type="match status" value="1"/>
</dbReference>
<proteinExistence type="predicted"/>
<dbReference type="OMA" id="WHNIDGY"/>
<dbReference type="GeneID" id="20530330"/>
<dbReference type="PANTHER" id="PTHR44442">
    <property type="entry name" value="3-KETO-STEROID REDUCTASE"/>
    <property type="match status" value="1"/>
</dbReference>
<dbReference type="InterPro" id="IPR002347">
    <property type="entry name" value="SDR_fam"/>
</dbReference>
<dbReference type="GO" id="GO:0016125">
    <property type="term" value="P:sterol metabolic process"/>
    <property type="evidence" value="ECO:0007669"/>
    <property type="project" value="TreeGrafter"/>
</dbReference>
<dbReference type="SUPFAM" id="SSF51735">
    <property type="entry name" value="NAD(P)-binding Rossmann-fold domains"/>
    <property type="match status" value="1"/>
</dbReference>
<dbReference type="OrthoDB" id="9989144at2759"/>
<dbReference type="STRING" id="691883.A0A058Z0U1"/>
<gene>
    <name evidence="1" type="ORF">H696_05605</name>
</gene>
<dbReference type="GO" id="GO:0005789">
    <property type="term" value="C:endoplasmic reticulum membrane"/>
    <property type="evidence" value="ECO:0007669"/>
    <property type="project" value="TreeGrafter"/>
</dbReference>
<dbReference type="InterPro" id="IPR036291">
    <property type="entry name" value="NAD(P)-bd_dom_sf"/>
</dbReference>
<dbReference type="Gene3D" id="3.40.50.720">
    <property type="entry name" value="NAD(P)-binding Rossmann-like Domain"/>
    <property type="match status" value="1"/>
</dbReference>
<name>A0A058Z0U1_FONAL</name>
<dbReference type="Pfam" id="PF00106">
    <property type="entry name" value="adh_short"/>
    <property type="match status" value="1"/>
</dbReference>
<dbReference type="Proteomes" id="UP000030693">
    <property type="component" value="Unassembled WGS sequence"/>
</dbReference>
<dbReference type="PRINTS" id="PR00081">
    <property type="entry name" value="GDHRDH"/>
</dbReference>
<dbReference type="AlphaFoldDB" id="A0A058Z0U1"/>
<accession>A0A058Z0U1</accession>
<evidence type="ECO:0000313" key="1">
    <source>
        <dbReference type="EMBL" id="KCV67875.1"/>
    </source>
</evidence>
<dbReference type="GO" id="GO:0000253">
    <property type="term" value="F:3-beta-hydroxysteroid 3-dehydrogenase (NADP+) activity"/>
    <property type="evidence" value="ECO:0007669"/>
    <property type="project" value="TreeGrafter"/>
</dbReference>